<gene>
    <name evidence="6" type="ORF">A2311_00830</name>
</gene>
<organism evidence="6 7">
    <name type="scientific">candidate division WOR-1 bacterium RIFOXYB2_FULL_48_7</name>
    <dbReference type="NCBI Taxonomy" id="1802583"/>
    <lineage>
        <taxon>Bacteria</taxon>
        <taxon>Bacillati</taxon>
        <taxon>Saganbacteria</taxon>
    </lineage>
</organism>
<dbReference type="GO" id="GO:0005840">
    <property type="term" value="C:ribosome"/>
    <property type="evidence" value="ECO:0007669"/>
    <property type="project" value="UniProtKB-KW"/>
</dbReference>
<keyword evidence="2 6" id="KW-0689">Ribosomal protein</keyword>
<proteinExistence type="inferred from homology"/>
<dbReference type="CDD" id="cd05797">
    <property type="entry name" value="Ribosomal_L10"/>
    <property type="match status" value="1"/>
</dbReference>
<dbReference type="EMBL" id="MEUF01000062">
    <property type="protein sequence ID" value="OGC33395.1"/>
    <property type="molecule type" value="Genomic_DNA"/>
</dbReference>
<evidence type="ECO:0000256" key="5">
    <source>
        <dbReference type="ARBA" id="ARBA00035502"/>
    </source>
</evidence>
<comment type="caution">
    <text evidence="6">The sequence shown here is derived from an EMBL/GenBank/DDBJ whole genome shotgun (WGS) entry which is preliminary data.</text>
</comment>
<evidence type="ECO:0000313" key="7">
    <source>
        <dbReference type="Proteomes" id="UP000178951"/>
    </source>
</evidence>
<dbReference type="Gene3D" id="3.30.70.1730">
    <property type="match status" value="1"/>
</dbReference>
<protein>
    <recommendedName>
        <fullName evidence="4">Large ribosomal subunit protein uL10</fullName>
    </recommendedName>
    <alternativeName>
        <fullName evidence="5">50S ribosomal protein L10</fullName>
    </alternativeName>
</protein>
<dbReference type="Proteomes" id="UP000178951">
    <property type="component" value="Unassembled WGS sequence"/>
</dbReference>
<accession>A0A1F4TL11</accession>
<evidence type="ECO:0000256" key="4">
    <source>
        <dbReference type="ARBA" id="ARBA00035202"/>
    </source>
</evidence>
<dbReference type="GO" id="GO:1990904">
    <property type="term" value="C:ribonucleoprotein complex"/>
    <property type="evidence" value="ECO:0007669"/>
    <property type="project" value="UniProtKB-KW"/>
</dbReference>
<keyword evidence="3" id="KW-0687">Ribonucleoprotein</keyword>
<reference evidence="6 7" key="1">
    <citation type="journal article" date="2016" name="Nat. Commun.">
        <title>Thousands of microbial genomes shed light on interconnected biogeochemical processes in an aquifer system.</title>
        <authorList>
            <person name="Anantharaman K."/>
            <person name="Brown C.T."/>
            <person name="Hug L.A."/>
            <person name="Sharon I."/>
            <person name="Castelle C.J."/>
            <person name="Probst A.J."/>
            <person name="Thomas B.C."/>
            <person name="Singh A."/>
            <person name="Wilkins M.J."/>
            <person name="Karaoz U."/>
            <person name="Brodie E.L."/>
            <person name="Williams K.H."/>
            <person name="Hubbard S.S."/>
            <person name="Banfield J.F."/>
        </authorList>
    </citation>
    <scope>NUCLEOTIDE SEQUENCE [LARGE SCALE GENOMIC DNA]</scope>
</reference>
<dbReference type="PANTHER" id="PTHR11560">
    <property type="entry name" value="39S RIBOSOMAL PROTEIN L10, MITOCHONDRIAL"/>
    <property type="match status" value="1"/>
</dbReference>
<dbReference type="InterPro" id="IPR001790">
    <property type="entry name" value="Ribosomal_uL10"/>
</dbReference>
<evidence type="ECO:0000256" key="2">
    <source>
        <dbReference type="ARBA" id="ARBA00022980"/>
    </source>
</evidence>
<dbReference type="InterPro" id="IPR043141">
    <property type="entry name" value="Ribosomal_uL10-like_sf"/>
</dbReference>
<feature type="non-terminal residue" evidence="6">
    <location>
        <position position="1"/>
    </location>
</feature>
<dbReference type="STRING" id="1802583.A2311_00830"/>
<evidence type="ECO:0000256" key="3">
    <source>
        <dbReference type="ARBA" id="ARBA00023274"/>
    </source>
</evidence>
<dbReference type="SUPFAM" id="SSF160369">
    <property type="entry name" value="Ribosomal protein L10-like"/>
    <property type="match status" value="1"/>
</dbReference>
<dbReference type="Gene3D" id="6.10.250.290">
    <property type="match status" value="1"/>
</dbReference>
<dbReference type="AlphaFoldDB" id="A0A1F4TL11"/>
<sequence length="135" mass="14524">LRKNLRAENAELKVIKNTLIERAVKETGLDGLADSLKGPTILLLGYKDAVTPLKVLVKFIKDNEKGEIRQGVVDKNLYGKSDLGAIAKLPSKDVLIGKAVGGLKSPLYGLVNVLHGPIRKVVYALNAIKDKKGGN</sequence>
<evidence type="ECO:0000313" key="6">
    <source>
        <dbReference type="EMBL" id="OGC33395.1"/>
    </source>
</evidence>
<dbReference type="InterPro" id="IPR047865">
    <property type="entry name" value="Ribosomal_uL10_bac_type"/>
</dbReference>
<comment type="similarity">
    <text evidence="1">Belongs to the universal ribosomal protein uL10 family.</text>
</comment>
<name>A0A1F4TL11_UNCSA</name>
<dbReference type="Pfam" id="PF00466">
    <property type="entry name" value="Ribosomal_L10"/>
    <property type="match status" value="1"/>
</dbReference>
<dbReference type="NCBIfam" id="NF000955">
    <property type="entry name" value="PRK00099.1-1"/>
    <property type="match status" value="1"/>
</dbReference>
<evidence type="ECO:0000256" key="1">
    <source>
        <dbReference type="ARBA" id="ARBA00008889"/>
    </source>
</evidence>